<organism evidence="1 2">
    <name type="scientific">Diphasiastrum complanatum</name>
    <name type="common">Issler's clubmoss</name>
    <name type="synonym">Lycopodium complanatum</name>
    <dbReference type="NCBI Taxonomy" id="34168"/>
    <lineage>
        <taxon>Eukaryota</taxon>
        <taxon>Viridiplantae</taxon>
        <taxon>Streptophyta</taxon>
        <taxon>Embryophyta</taxon>
        <taxon>Tracheophyta</taxon>
        <taxon>Lycopodiopsida</taxon>
        <taxon>Lycopodiales</taxon>
        <taxon>Lycopodiaceae</taxon>
        <taxon>Lycopodioideae</taxon>
        <taxon>Diphasiastrum</taxon>
    </lineage>
</organism>
<evidence type="ECO:0000313" key="1">
    <source>
        <dbReference type="EMBL" id="KAJ7556788.1"/>
    </source>
</evidence>
<protein>
    <submittedName>
        <fullName evidence="1">Uncharacterized protein</fullName>
    </submittedName>
</protein>
<evidence type="ECO:0000313" key="2">
    <source>
        <dbReference type="Proteomes" id="UP001162992"/>
    </source>
</evidence>
<proteinExistence type="predicted"/>
<comment type="caution">
    <text evidence="1">The sequence shown here is derived from an EMBL/GenBank/DDBJ whole genome shotgun (WGS) entry which is preliminary data.</text>
</comment>
<sequence length="1292" mass="143020">MENIDLQNGAEMKTLKENSLAALWARESKKKSELSHTLEMTGLMQFEEDELEKESLEEDIKKYPRNQVFASLPFHKLFYFADGKDYLLMFFGSIGAIVHGAELPVYFFFFGKLLNGFGGHQQNRDQMYHIVSKYALYFVFLGVVSFVASWTEIACWMYTSERQSEKLRIRYLEAMLRQDVGFYDTDAQTGDIIQKLSSDTLLFQDAIGEKMGNFIHYMSMFSVGFILSFTTVWQLAAVMIPIAPIIALGGVLFVHGMSRSTSKSREAYSKAGTIAEQAFSHIRTVYSFVGETEVLRSYSSALQAALKVLYKAGFSKGLTMGATYGLMFFAWAVLLLTAGYLVRHGHTDGGKALTTILNLVVGTRAVGHAFPTLSTFAKARAAGYKIIEMIHKQLPTNKRESNGLQIDNVQGEVEFCSVSFSYPSRPNVPIFTDFSLRIPAAKTVAIVGSSGSGKSTVISLIMRFYDPIKGEVKLDGNNLNLLQVKWLRDQLGLVSQEPALFATSIVDNLLYGKQDARMQEVEEACIAANCHGFITQLPNGYDTQVGQRGIQLSGGQKQRIAIARAMLKSPKVLLLDEATSALDANSEYVVQQALNRVMVGRTTVVVAHRLSTVRNVDTIAVLQQGKIIEVGDHETLISKRETGAYSTLVRLQETANNESTIANRDSRMSSPEYSGSLGRMSPYRSPRKEGKVAQLSGRLSIEDENEKAPEVSVWRIMKLTKPDWPYALLGALGSMLCGFQDPVYAILFSRLLKVFYSSSGAHLQRQMTFFSVIFAAIGVCSIVFHALQHYYFGVMGENLTQRVREMMLSAILRNEVSWFDLDENHSSHLASRLSSDATNVKAAIVDRISIIIQNFSMLMTACIISFIVQWQIALLVLATFPFLVIGALAQMLFLNGFAGDVAKAHAKATVVAGEAMSNIRTVLAFNAQEKILFLFNKQLEIVQRRSLLRGQVAGSGFGTSQFAMYATHALCLWFGSLLVRRGHAEFDRVILAFMVVMLSAYGVAQTISLTPDLAKAGQALQSVFQIIDRKTKIEPDDSQSERVHRLKGHIEFKHVEFCYPSRPHVKVFEDLNLKINPGHSLALVGASGSGKSSIISLIERFYDPVAGTVLIDGKNVKKLHLRSLREHIGLVQQEPALFSTTIRANILYGSRNATDTEIVEAAKISNAHGFISSLPQGYETSVGDTGVQLSGGQKQRLAIARAVLKNPRILLLDEATSALDAESEKLVQVALDHLMQGRTTVMIAHRLSTIRNANVIAVVHEGTIIEQGSHRELSSKIDGAYARLINMQKSHH</sequence>
<keyword evidence="2" id="KW-1185">Reference proteome</keyword>
<dbReference type="EMBL" id="CM055096">
    <property type="protein sequence ID" value="KAJ7556788.1"/>
    <property type="molecule type" value="Genomic_DNA"/>
</dbReference>
<name>A0ACC2DRD7_DIPCM</name>
<accession>A0ACC2DRD7</accession>
<reference evidence="2" key="1">
    <citation type="journal article" date="2024" name="Proc. Natl. Acad. Sci. U.S.A.">
        <title>Extraordinary preservation of gene collinearity over three hundred million years revealed in homosporous lycophytes.</title>
        <authorList>
            <person name="Li C."/>
            <person name="Wickell D."/>
            <person name="Kuo L.Y."/>
            <person name="Chen X."/>
            <person name="Nie B."/>
            <person name="Liao X."/>
            <person name="Peng D."/>
            <person name="Ji J."/>
            <person name="Jenkins J."/>
            <person name="Williams M."/>
            <person name="Shu S."/>
            <person name="Plott C."/>
            <person name="Barry K."/>
            <person name="Rajasekar S."/>
            <person name="Grimwood J."/>
            <person name="Han X."/>
            <person name="Sun S."/>
            <person name="Hou Z."/>
            <person name="He W."/>
            <person name="Dai G."/>
            <person name="Sun C."/>
            <person name="Schmutz J."/>
            <person name="Leebens-Mack J.H."/>
            <person name="Li F.W."/>
            <person name="Wang L."/>
        </authorList>
    </citation>
    <scope>NUCLEOTIDE SEQUENCE [LARGE SCALE GENOMIC DNA]</scope>
    <source>
        <strain evidence="2">cv. PW_Plant_1</strain>
    </source>
</reference>
<dbReference type="Proteomes" id="UP001162992">
    <property type="component" value="Chromosome 5"/>
</dbReference>
<gene>
    <name evidence="1" type="ORF">O6H91_05G098500</name>
</gene>